<dbReference type="EMBL" id="LT598461">
    <property type="protein sequence ID" value="SCU99417.1"/>
    <property type="molecule type" value="Genomic_DNA"/>
</dbReference>
<dbReference type="AlphaFoldDB" id="A0A1G4K6F1"/>
<protein>
    <submittedName>
        <fullName evidence="1">LADA_0H19636g1_1</fullName>
    </submittedName>
</protein>
<evidence type="ECO:0000313" key="1">
    <source>
        <dbReference type="EMBL" id="SCU99417.1"/>
    </source>
</evidence>
<keyword evidence="2" id="KW-1185">Reference proteome</keyword>
<accession>A0A1G4K6F1</accession>
<evidence type="ECO:0000313" key="2">
    <source>
        <dbReference type="Proteomes" id="UP000190274"/>
    </source>
</evidence>
<proteinExistence type="predicted"/>
<organism evidence="1 2">
    <name type="scientific">Lachancea dasiensis</name>
    <dbReference type="NCBI Taxonomy" id="1072105"/>
    <lineage>
        <taxon>Eukaryota</taxon>
        <taxon>Fungi</taxon>
        <taxon>Dikarya</taxon>
        <taxon>Ascomycota</taxon>
        <taxon>Saccharomycotina</taxon>
        <taxon>Saccharomycetes</taxon>
        <taxon>Saccharomycetales</taxon>
        <taxon>Saccharomycetaceae</taxon>
        <taxon>Lachancea</taxon>
    </lineage>
</organism>
<dbReference type="OrthoDB" id="4036607at2759"/>
<reference evidence="1 2" key="1">
    <citation type="submission" date="2016-03" db="EMBL/GenBank/DDBJ databases">
        <authorList>
            <person name="Devillers H."/>
        </authorList>
    </citation>
    <scope>NUCLEOTIDE SEQUENCE [LARGE SCALE GENOMIC DNA]</scope>
    <source>
        <strain evidence="1">CBS 10888</strain>
    </source>
</reference>
<dbReference type="Proteomes" id="UP000190274">
    <property type="component" value="Chromosome H"/>
</dbReference>
<name>A0A1G4K6F1_9SACH</name>
<gene>
    <name evidence="1" type="ORF">LADA_0H19636G</name>
</gene>
<sequence>MTKNCSSDAVSDSTVWKNKANMESLFNLPLEVVEMIVEQLESNPKTSVVDYYNWLKAGGNACPRINRLLLERVYVCNLSRRESDFVRRLSGPLNVATLTRKDAIPTGTKYLVLSVDEAFFRRGEAAELPEPNGDISITVVYHHDQEEEVNLRRIDQQYRDMYPQRSMRIEHLILIGPQDGSLRWNNTDGNLFDSSFYEEKETSTRKEVYGQTEDDTTVSPTRRYAEVTFLNAVSLDLDNSCLSNFLSTRQSLRDYFALTVNFPALKSIGFALPGKTSKADCLNQIQMSYLLTQDSKRISLEQFFHFYSLRNWNLPSLEGFSGHVLKWDEFQTDSAEKFRSVRDIITQLKTRIQQESSDGLPHLNAQLFPNGVTHSCIQNWPLIDTKLDIDAARRKSPLICLRHPHLESLEIIYMIYQPEGNLRLEGLYLPQLHELSIRGDQMLCWQAARNPMYHVFFSDWNDLAKCEVLVCQLKKELQVRCLVETANLGKALHSLKLRNKTEDINSLKPPFVEL</sequence>